<dbReference type="InterPro" id="IPR016032">
    <property type="entry name" value="Sig_transdc_resp-reg_C-effctor"/>
</dbReference>
<dbReference type="SMART" id="SM00448">
    <property type="entry name" value="REC"/>
    <property type="match status" value="1"/>
</dbReference>
<evidence type="ECO:0000256" key="1">
    <source>
        <dbReference type="ARBA" id="ARBA00022553"/>
    </source>
</evidence>
<evidence type="ECO:0000256" key="3">
    <source>
        <dbReference type="ARBA" id="ARBA00023125"/>
    </source>
</evidence>
<dbReference type="CDD" id="cd17535">
    <property type="entry name" value="REC_NarL-like"/>
    <property type="match status" value="1"/>
</dbReference>
<feature type="modified residue" description="4-aspartylphosphate" evidence="5">
    <location>
        <position position="55"/>
    </location>
</feature>
<reference evidence="9" key="1">
    <citation type="journal article" date="2019" name="Int. J. Syst. Evol. Microbiol.">
        <title>The Global Catalogue of Microorganisms (GCM) 10K type strain sequencing project: providing services to taxonomists for standard genome sequencing and annotation.</title>
        <authorList>
            <consortium name="The Broad Institute Genomics Platform"/>
            <consortium name="The Broad Institute Genome Sequencing Center for Infectious Disease"/>
            <person name="Wu L."/>
            <person name="Ma J."/>
        </authorList>
    </citation>
    <scope>NUCLEOTIDE SEQUENCE [LARGE SCALE GENOMIC DNA]</scope>
    <source>
        <strain evidence="9">CGMCC 1.18578</strain>
    </source>
</reference>
<dbReference type="PROSITE" id="PS50110">
    <property type="entry name" value="RESPONSE_REGULATORY"/>
    <property type="match status" value="1"/>
</dbReference>
<protein>
    <submittedName>
        <fullName evidence="8">Response regulator</fullName>
    </submittedName>
</protein>
<dbReference type="CDD" id="cd06170">
    <property type="entry name" value="LuxR_C_like"/>
    <property type="match status" value="1"/>
</dbReference>
<dbReference type="Pfam" id="PF00196">
    <property type="entry name" value="GerE"/>
    <property type="match status" value="1"/>
</dbReference>
<evidence type="ECO:0000259" key="6">
    <source>
        <dbReference type="PROSITE" id="PS50043"/>
    </source>
</evidence>
<dbReference type="SUPFAM" id="SSF46894">
    <property type="entry name" value="C-terminal effector domain of the bipartite response regulators"/>
    <property type="match status" value="1"/>
</dbReference>
<sequence>MKTQLLIIADADSDTDATAQSIQAEPDMEVAALVAPGAKAIERIWQQPVHLALLDSSMPVMKGISYIQSIRKIAPPLPILIMTSHSDEESIVQYLAHGANAYLIRNQHFSKLTQSIRDVLKGQHVLPDNVAAKLSQYLLRQLNSNSTPSKQQLPSHLMKEFSEREKQVIDLLIQRYSNQEIAEALFLSEGTVRNYLTHIFSKIPVNNRREAIRVLNQRFTVVQYPTAK</sequence>
<dbReference type="Gene3D" id="3.40.50.2300">
    <property type="match status" value="1"/>
</dbReference>
<proteinExistence type="predicted"/>
<gene>
    <name evidence="8" type="ORF">ACFPQ4_09540</name>
</gene>
<dbReference type="InterPro" id="IPR000792">
    <property type="entry name" value="Tscrpt_reg_LuxR_C"/>
</dbReference>
<comment type="caution">
    <text evidence="8">The sequence shown here is derived from an EMBL/GenBank/DDBJ whole genome shotgun (WGS) entry which is preliminary data.</text>
</comment>
<keyword evidence="4" id="KW-0804">Transcription</keyword>
<keyword evidence="9" id="KW-1185">Reference proteome</keyword>
<dbReference type="SUPFAM" id="SSF52172">
    <property type="entry name" value="CheY-like"/>
    <property type="match status" value="1"/>
</dbReference>
<dbReference type="PANTHER" id="PTHR43214">
    <property type="entry name" value="TWO-COMPONENT RESPONSE REGULATOR"/>
    <property type="match status" value="1"/>
</dbReference>
<dbReference type="PROSITE" id="PS50043">
    <property type="entry name" value="HTH_LUXR_2"/>
    <property type="match status" value="1"/>
</dbReference>
<accession>A0ABW0QYS8</accession>
<keyword evidence="1 5" id="KW-0597">Phosphoprotein</keyword>
<dbReference type="SMART" id="SM00421">
    <property type="entry name" value="HTH_LUXR"/>
    <property type="match status" value="1"/>
</dbReference>
<dbReference type="Proteomes" id="UP001596108">
    <property type="component" value="Unassembled WGS sequence"/>
</dbReference>
<dbReference type="PRINTS" id="PR00038">
    <property type="entry name" value="HTHLUXR"/>
</dbReference>
<dbReference type="InterPro" id="IPR001789">
    <property type="entry name" value="Sig_transdc_resp-reg_receiver"/>
</dbReference>
<dbReference type="InterPro" id="IPR058245">
    <property type="entry name" value="NreC/VraR/RcsB-like_REC"/>
</dbReference>
<organism evidence="8 9">
    <name type="scientific">Cohnella yongneupensis</name>
    <dbReference type="NCBI Taxonomy" id="425006"/>
    <lineage>
        <taxon>Bacteria</taxon>
        <taxon>Bacillati</taxon>
        <taxon>Bacillota</taxon>
        <taxon>Bacilli</taxon>
        <taxon>Bacillales</taxon>
        <taxon>Paenibacillaceae</taxon>
        <taxon>Cohnella</taxon>
    </lineage>
</organism>
<evidence type="ECO:0000256" key="2">
    <source>
        <dbReference type="ARBA" id="ARBA00023015"/>
    </source>
</evidence>
<dbReference type="InterPro" id="IPR011006">
    <property type="entry name" value="CheY-like_superfamily"/>
</dbReference>
<feature type="domain" description="HTH luxR-type" evidence="6">
    <location>
        <begin position="154"/>
        <end position="219"/>
    </location>
</feature>
<evidence type="ECO:0000256" key="5">
    <source>
        <dbReference type="PROSITE-ProRule" id="PRU00169"/>
    </source>
</evidence>
<dbReference type="InterPro" id="IPR039420">
    <property type="entry name" value="WalR-like"/>
</dbReference>
<evidence type="ECO:0000259" key="7">
    <source>
        <dbReference type="PROSITE" id="PS50110"/>
    </source>
</evidence>
<keyword evidence="2" id="KW-0805">Transcription regulation</keyword>
<keyword evidence="3" id="KW-0238">DNA-binding</keyword>
<dbReference type="RefSeq" id="WP_378111588.1">
    <property type="nucleotide sequence ID" value="NZ_JBHSNC010000027.1"/>
</dbReference>
<dbReference type="EMBL" id="JBHSNC010000027">
    <property type="protein sequence ID" value="MFC5529691.1"/>
    <property type="molecule type" value="Genomic_DNA"/>
</dbReference>
<evidence type="ECO:0000313" key="9">
    <source>
        <dbReference type="Proteomes" id="UP001596108"/>
    </source>
</evidence>
<evidence type="ECO:0000256" key="4">
    <source>
        <dbReference type="ARBA" id="ARBA00023163"/>
    </source>
</evidence>
<evidence type="ECO:0000313" key="8">
    <source>
        <dbReference type="EMBL" id="MFC5529691.1"/>
    </source>
</evidence>
<name>A0ABW0QYS8_9BACL</name>
<dbReference type="Pfam" id="PF00072">
    <property type="entry name" value="Response_reg"/>
    <property type="match status" value="1"/>
</dbReference>
<feature type="domain" description="Response regulatory" evidence="7">
    <location>
        <begin position="4"/>
        <end position="120"/>
    </location>
</feature>